<accession>A0ABX0YXY8</accession>
<feature type="compositionally biased region" description="Basic and acidic residues" evidence="1">
    <location>
        <begin position="829"/>
        <end position="840"/>
    </location>
</feature>
<evidence type="ECO:0000313" key="3">
    <source>
        <dbReference type="Proteomes" id="UP000635996"/>
    </source>
</evidence>
<dbReference type="EMBL" id="JAATEL010000028">
    <property type="protein sequence ID" value="NJP16882.1"/>
    <property type="molecule type" value="Genomic_DNA"/>
</dbReference>
<comment type="caution">
    <text evidence="2">The sequence shown here is derived from an EMBL/GenBank/DDBJ whole genome shotgun (WGS) entry which is preliminary data.</text>
</comment>
<dbReference type="InterPro" id="IPR009003">
    <property type="entry name" value="Peptidase_S1_PA"/>
</dbReference>
<keyword evidence="2" id="KW-0378">Hydrolase</keyword>
<feature type="region of interest" description="Disordered" evidence="1">
    <location>
        <begin position="788"/>
        <end position="840"/>
    </location>
</feature>
<dbReference type="Gene3D" id="2.40.10.120">
    <property type="match status" value="1"/>
</dbReference>
<evidence type="ECO:0000256" key="1">
    <source>
        <dbReference type="SAM" id="MobiDB-lite"/>
    </source>
</evidence>
<keyword evidence="2" id="KW-0645">Protease</keyword>
<dbReference type="SUPFAM" id="SSF52540">
    <property type="entry name" value="P-loop containing nucleoside triphosphate hydrolases"/>
    <property type="match status" value="1"/>
</dbReference>
<name>A0ABX0YXY8_STRTL</name>
<dbReference type="Pfam" id="PF13365">
    <property type="entry name" value="Trypsin_2"/>
    <property type="match status" value="1"/>
</dbReference>
<sequence length="1262" mass="131757">MVRIRDLAGRPRGTAFAADHHGTLVTSHETVAGLDRLQLEVPGAAERSCVVDADAVTALPEQDLALIRTEGLALTPLPVTARGTVRPGTYVRIAAGGWREARVLGACTATYPAPDGPRTVHGALDLAIGTAGRDALRPGGGAAGGPVLDAATGAVVGVLGTALRSGGRQAGFAVPLCPRRAAAPRPGAARRTGDPLAELLARNAATVPAYGPDLNLAGAVELTATSVAQDGPAAALTPHGSHGPAPLVPPLALSPGGDGRAAVVPGHVLDAPAVHPARPVPLVERPAIAAELDAFGAGDAAVLGLVGAPGTGRTSELAALAARRARGASPAPTLWLRGADLNGTDTSVADAASRALDRAARIVAAARSPLPTDVTDLTADRLARLARAQGRPLLLLVDGPEEMPPALARRLADWTEGTLRWLRGTGARLVLACRPEYWEQAGALFPPDSLHAPGTPGGAGTAPRPGPAAPPDTGVPLPPCLHLGDLTPEEAREARARYGVPDGALAEADARHPLTLRLLAEVRAALPGGPDRAQPDRTDVLAAHLDLVCLRIAVRLAAARGLRGTAVRRLAAKVAGQVHDAARRSLESGRADLDRATFEEVFPWGTAPARLGGGTGWASAVLAEGLLVPAGDGYRFAHEDLADWLQGLHLDLDEALRVLVHRRHIPGEGPRPLPVPHHRIGPVVQALLQLARRHGPRRLAVRLEELMCALDGDPHNWWASRLLSGVLLRLPDATPYLRVLRLLADRIVVWQQCGLPVPHGFGPGFWTALHLPLAERCDLLRRLLVADGPPPAGTTATHHDPHPPHAPAPDGTALSRHADDGRAQPLRPRHGDEGEADPSRPRFLDAVAQLLAADPVAVQPHLIHWFDDDRPLPATPRATVADAAQALLYTHRAGAEDELAEVLAGRGHPRAGEMLAALAEEEPSAVCRAVERWARDERPHRRATAVSCALRTAPHARTENDRALLRRAALAVLARPADAALHGSALALLVADPRTRTAHLPRALERFAAGDPQLPPDALAPALTGHPEAVLAAFAERLLRGPDTAEVLRALTDVTPPGLAGRVASVLREVVARRPETADDVAMCVARRLRHGPAARPVVFPLAGRLIEYGPARLRAALGAALAAPLPPQSTAGADDRAAEAALPDGSGPLRRELLDLLLAQESARPAGEDVITVLDAVLRAAASTAEEDLRDLVHRVGLLLARTPDGAAAFDRSLVALSQEVPGFAARLAGWLAHAPQDWAVLVTPGVRRTIEHLAGVPVPA</sequence>
<dbReference type="InterPro" id="IPR027417">
    <property type="entry name" value="P-loop_NTPase"/>
</dbReference>
<dbReference type="GO" id="GO:0008233">
    <property type="term" value="F:peptidase activity"/>
    <property type="evidence" value="ECO:0007669"/>
    <property type="project" value="UniProtKB-KW"/>
</dbReference>
<dbReference type="Proteomes" id="UP000635996">
    <property type="component" value="Unassembled WGS sequence"/>
</dbReference>
<protein>
    <submittedName>
        <fullName evidence="2">Serine protease</fullName>
    </submittedName>
</protein>
<dbReference type="GO" id="GO:0006508">
    <property type="term" value="P:proteolysis"/>
    <property type="evidence" value="ECO:0007669"/>
    <property type="project" value="UniProtKB-KW"/>
</dbReference>
<evidence type="ECO:0000313" key="2">
    <source>
        <dbReference type="EMBL" id="NJP16882.1"/>
    </source>
</evidence>
<gene>
    <name evidence="2" type="ORF">HCJ95_22035</name>
</gene>
<feature type="region of interest" description="Disordered" evidence="1">
    <location>
        <begin position="448"/>
        <end position="476"/>
    </location>
</feature>
<reference evidence="2 3" key="1">
    <citation type="submission" date="2020-03" db="EMBL/GenBank/DDBJ databases">
        <title>WGS of actinomycetes isolated from Thailand.</title>
        <authorList>
            <person name="Thawai C."/>
        </authorList>
    </citation>
    <scope>NUCLEOTIDE SEQUENCE [LARGE SCALE GENOMIC DNA]</scope>
    <source>
        <strain evidence="2 3">NBRC 13905</strain>
    </source>
</reference>
<dbReference type="SUPFAM" id="SSF50494">
    <property type="entry name" value="Trypsin-like serine proteases"/>
    <property type="match status" value="1"/>
</dbReference>
<organism evidence="2 3">
    <name type="scientific">Streptomyces thermoviolaceus subsp. thermoviolaceus</name>
    <dbReference type="NCBI Taxonomy" id="66860"/>
    <lineage>
        <taxon>Bacteria</taxon>
        <taxon>Bacillati</taxon>
        <taxon>Actinomycetota</taxon>
        <taxon>Actinomycetes</taxon>
        <taxon>Kitasatosporales</taxon>
        <taxon>Streptomycetaceae</taxon>
        <taxon>Streptomyces</taxon>
    </lineage>
</organism>
<keyword evidence="3" id="KW-1185">Reference proteome</keyword>
<proteinExistence type="predicted"/>